<gene>
    <name evidence="1" type="ORF">NPIL_581681</name>
</gene>
<evidence type="ECO:0000313" key="2">
    <source>
        <dbReference type="Proteomes" id="UP000887013"/>
    </source>
</evidence>
<dbReference type="AlphaFoldDB" id="A0A8X6UH01"/>
<proteinExistence type="predicted"/>
<accession>A0A8X6UH01</accession>
<dbReference type="EMBL" id="BMAW01033842">
    <property type="protein sequence ID" value="GFU32092.1"/>
    <property type="molecule type" value="Genomic_DNA"/>
</dbReference>
<feature type="non-terminal residue" evidence="1">
    <location>
        <position position="75"/>
    </location>
</feature>
<comment type="caution">
    <text evidence="1">The sequence shown here is derived from an EMBL/GenBank/DDBJ whole genome shotgun (WGS) entry which is preliminary data.</text>
</comment>
<protein>
    <submittedName>
        <fullName evidence="1">Uncharacterized protein</fullName>
    </submittedName>
</protein>
<name>A0A8X6UH01_NEPPI</name>
<dbReference type="Proteomes" id="UP000887013">
    <property type="component" value="Unassembled WGS sequence"/>
</dbReference>
<sequence length="75" mass="8410">MLSQRIPLTSTKSESSALRQKYYRLLCQAKPKLETQPNSLFDIVKSAPVKQKGQFSCLFIASNVNSICFVSTIII</sequence>
<organism evidence="1 2">
    <name type="scientific">Nephila pilipes</name>
    <name type="common">Giant wood spider</name>
    <name type="synonym">Nephila maculata</name>
    <dbReference type="NCBI Taxonomy" id="299642"/>
    <lineage>
        <taxon>Eukaryota</taxon>
        <taxon>Metazoa</taxon>
        <taxon>Ecdysozoa</taxon>
        <taxon>Arthropoda</taxon>
        <taxon>Chelicerata</taxon>
        <taxon>Arachnida</taxon>
        <taxon>Araneae</taxon>
        <taxon>Araneomorphae</taxon>
        <taxon>Entelegynae</taxon>
        <taxon>Araneoidea</taxon>
        <taxon>Nephilidae</taxon>
        <taxon>Nephila</taxon>
    </lineage>
</organism>
<reference evidence="1" key="1">
    <citation type="submission" date="2020-08" db="EMBL/GenBank/DDBJ databases">
        <title>Multicomponent nature underlies the extraordinary mechanical properties of spider dragline silk.</title>
        <authorList>
            <person name="Kono N."/>
            <person name="Nakamura H."/>
            <person name="Mori M."/>
            <person name="Yoshida Y."/>
            <person name="Ohtoshi R."/>
            <person name="Malay A.D."/>
            <person name="Moran D.A.P."/>
            <person name="Tomita M."/>
            <person name="Numata K."/>
            <person name="Arakawa K."/>
        </authorList>
    </citation>
    <scope>NUCLEOTIDE SEQUENCE</scope>
</reference>
<keyword evidence="2" id="KW-1185">Reference proteome</keyword>
<evidence type="ECO:0000313" key="1">
    <source>
        <dbReference type="EMBL" id="GFU32092.1"/>
    </source>
</evidence>